<dbReference type="AlphaFoldDB" id="A0A7S3L4G5"/>
<dbReference type="SMART" id="SM00318">
    <property type="entry name" value="SNc"/>
    <property type="match status" value="1"/>
</dbReference>
<proteinExistence type="predicted"/>
<dbReference type="PANTHER" id="PTHR12302">
    <property type="entry name" value="EBNA2 BINDING PROTEIN P100"/>
    <property type="match status" value="1"/>
</dbReference>
<reference evidence="6" key="1">
    <citation type="submission" date="2021-01" db="EMBL/GenBank/DDBJ databases">
        <authorList>
            <person name="Corre E."/>
            <person name="Pelletier E."/>
            <person name="Niang G."/>
            <person name="Scheremetjew M."/>
            <person name="Finn R."/>
            <person name="Kale V."/>
            <person name="Holt S."/>
            <person name="Cochrane G."/>
            <person name="Meng A."/>
            <person name="Brown T."/>
            <person name="Cohen L."/>
        </authorList>
    </citation>
    <scope>NUCLEOTIDE SEQUENCE</scope>
    <source>
        <strain evidence="6">CCMP127</strain>
    </source>
</reference>
<evidence type="ECO:0000256" key="4">
    <source>
        <dbReference type="SAM" id="MobiDB-lite"/>
    </source>
</evidence>
<dbReference type="PROSITE" id="PS50830">
    <property type="entry name" value="TNASE_3"/>
    <property type="match status" value="1"/>
</dbReference>
<accession>A0A7S3L4G5</accession>
<keyword evidence="3" id="KW-0378">Hydrolase</keyword>
<sequence>MGQCFSAVQDVAQGALVEADQNKPQQQQQQPTVASGGGSLSAVYPSLPAGAEQVQVRNVYDGDTLTLVDERRVRFLGIDTPELKEKQPFAEEAKAYTKDLCHKQEIWISYEPGHEKKDHYGRLLCFVWVKHGSGYLCVNEGIVQAGLANAYIPGKDSKLHNWDKFLALQNQARAAKKGLWSTFKDYRVYKTTNGSAYHKRDCSHLSNSHNLVELKASEASAQGLHPCRTCLAD</sequence>
<name>A0A7S3L4G5_9STRA</name>
<feature type="domain" description="TNase-like" evidence="5">
    <location>
        <begin position="50"/>
        <end position="182"/>
    </location>
</feature>
<gene>
    <name evidence="6" type="ORF">ACOF00016_LOCUS8954</name>
</gene>
<feature type="region of interest" description="Disordered" evidence="4">
    <location>
        <begin position="19"/>
        <end position="38"/>
    </location>
</feature>
<dbReference type="GO" id="GO:0005737">
    <property type="term" value="C:cytoplasm"/>
    <property type="evidence" value="ECO:0007669"/>
    <property type="project" value="TreeGrafter"/>
</dbReference>
<dbReference type="InterPro" id="IPR016071">
    <property type="entry name" value="Staphylococal_nuclease_OB-fold"/>
</dbReference>
<keyword evidence="1" id="KW-0540">Nuclease</keyword>
<evidence type="ECO:0000313" key="6">
    <source>
        <dbReference type="EMBL" id="CAE0411661.1"/>
    </source>
</evidence>
<dbReference type="GO" id="GO:0016787">
    <property type="term" value="F:hydrolase activity"/>
    <property type="evidence" value="ECO:0007669"/>
    <property type="project" value="UniProtKB-KW"/>
</dbReference>
<evidence type="ECO:0000259" key="5">
    <source>
        <dbReference type="PROSITE" id="PS50830"/>
    </source>
</evidence>
<evidence type="ECO:0000256" key="2">
    <source>
        <dbReference type="ARBA" id="ARBA00022759"/>
    </source>
</evidence>
<dbReference type="Gene3D" id="2.40.50.90">
    <property type="match status" value="1"/>
</dbReference>
<dbReference type="SUPFAM" id="SSF50199">
    <property type="entry name" value="Staphylococcal nuclease"/>
    <property type="match status" value="1"/>
</dbReference>
<dbReference type="EMBL" id="HBIM01010712">
    <property type="protein sequence ID" value="CAE0411661.1"/>
    <property type="molecule type" value="Transcribed_RNA"/>
</dbReference>
<dbReference type="GO" id="GO:0004519">
    <property type="term" value="F:endonuclease activity"/>
    <property type="evidence" value="ECO:0007669"/>
    <property type="project" value="UniProtKB-KW"/>
</dbReference>
<evidence type="ECO:0000256" key="3">
    <source>
        <dbReference type="ARBA" id="ARBA00022801"/>
    </source>
</evidence>
<protein>
    <recommendedName>
        <fullName evidence="5">TNase-like domain-containing protein</fullName>
    </recommendedName>
</protein>
<dbReference type="Pfam" id="PF00565">
    <property type="entry name" value="SNase"/>
    <property type="match status" value="1"/>
</dbReference>
<dbReference type="InterPro" id="IPR035437">
    <property type="entry name" value="SNase_OB-fold_sf"/>
</dbReference>
<keyword evidence="2" id="KW-0255">Endonuclease</keyword>
<dbReference type="PANTHER" id="PTHR12302:SF3">
    <property type="entry name" value="SERINE_THREONINE-PROTEIN KINASE 31"/>
    <property type="match status" value="1"/>
</dbReference>
<organism evidence="6">
    <name type="scientific">Amphora coffeiformis</name>
    <dbReference type="NCBI Taxonomy" id="265554"/>
    <lineage>
        <taxon>Eukaryota</taxon>
        <taxon>Sar</taxon>
        <taxon>Stramenopiles</taxon>
        <taxon>Ochrophyta</taxon>
        <taxon>Bacillariophyta</taxon>
        <taxon>Bacillariophyceae</taxon>
        <taxon>Bacillariophycidae</taxon>
        <taxon>Thalassiophysales</taxon>
        <taxon>Catenulaceae</taxon>
        <taxon>Amphora</taxon>
    </lineage>
</organism>
<evidence type="ECO:0000256" key="1">
    <source>
        <dbReference type="ARBA" id="ARBA00022722"/>
    </source>
</evidence>